<dbReference type="Proteomes" id="UP000094469">
    <property type="component" value="Unassembled WGS sequence"/>
</dbReference>
<feature type="coiled-coil region" evidence="1">
    <location>
        <begin position="373"/>
        <end position="470"/>
    </location>
</feature>
<evidence type="ECO:0000313" key="4">
    <source>
        <dbReference type="Proteomes" id="UP000094469"/>
    </source>
</evidence>
<reference evidence="4" key="1">
    <citation type="submission" date="2016-09" db="EMBL/GenBank/DDBJ databases">
        <authorList>
            <person name="Gulvik C.A."/>
        </authorList>
    </citation>
    <scope>NUCLEOTIDE SEQUENCE [LARGE SCALE GENOMIC DNA]</scope>
    <source>
        <strain evidence="4">LMG 26676</strain>
    </source>
</reference>
<feature type="compositionally biased region" description="Polar residues" evidence="2">
    <location>
        <begin position="579"/>
        <end position="590"/>
    </location>
</feature>
<dbReference type="STRING" id="1131292.BCR24_13255"/>
<keyword evidence="1" id="KW-0175">Coiled coil</keyword>
<evidence type="ECO:0000256" key="1">
    <source>
        <dbReference type="SAM" id="Coils"/>
    </source>
</evidence>
<dbReference type="EMBL" id="MIKC01000007">
    <property type="protein sequence ID" value="OEG23113.1"/>
    <property type="molecule type" value="Genomic_DNA"/>
</dbReference>
<accession>A0A1E5HDU4</accession>
<keyword evidence="4" id="KW-1185">Reference proteome</keyword>
<feature type="region of interest" description="Disordered" evidence="2">
    <location>
        <begin position="558"/>
        <end position="590"/>
    </location>
</feature>
<evidence type="ECO:0000313" key="3">
    <source>
        <dbReference type="EMBL" id="OEG23113.1"/>
    </source>
</evidence>
<proteinExistence type="predicted"/>
<dbReference type="OrthoDB" id="2193613at2"/>
<sequence length="715" mass="81261">MEKLNLTKNTTGNKKVFLRKEIEANRLGEELYADDVLSQYSVYLLRKFEVSTDYEQPEQFEALLEDLPEQFNHEFEDCVAKNLYVRVTQKAVYVTLLLALAHPLSKLQISDLRTWISSLEVPELPLKHRSAFSEEVPIEMVKGLQETNSEVLLLTEMMNQFSENLNDIYKEIQTVKDKRTPPVVKVVQSKVAAKEALETANAKQLKIVDEKIGQLAEEFSTFRAAVTEKLRSIPKSKTPPKFKITFGPGEEAGPTVETRLEEAIQTIELLTQRINSSDQKVTELNQIIEKNKQEKGPRLNFSIAKKASDEQIKLVDKVEKTGEKVTTIAQQLQQINDKLNTVESSVLEVKPDAEALARIEQDHGQLQETASETIKLNQVIDQLTKKLQTVETELTTVKTEKKKVPTVKLTKSDSAKKLAEQHQKDQEQLKSNATEIKKLTQTVGKVDVQLIKAHQKIAELEQKMRRTAQAVEVPVAKKEPIVAVQEASVPSSDKTMIGPPAPPVKPVATSPKPIAQTNRSFPSKETFLQANRPVKPVEDVVEERPTVTLAIEEMLDRVSEKHPQATETKSPWTLEEGYHNSNPSQEAQGSSLRRLKKLEWDIHSFFQQGRGMGHKGMLPKADFYANIRKIEVLPYLWASVYEREKKDILLGNELSSQQLIEDLNEFLEEIEVLSKKRKVMGKWIYCPKDVEQKMEGYKLFSEYLETYLARQNGGQ</sequence>
<evidence type="ECO:0000256" key="2">
    <source>
        <dbReference type="SAM" id="MobiDB-lite"/>
    </source>
</evidence>
<gene>
    <name evidence="3" type="ORF">BCR24_13255</name>
</gene>
<comment type="caution">
    <text evidence="3">The sequence shown here is derived from an EMBL/GenBank/DDBJ whole genome shotgun (WGS) entry which is preliminary data.</text>
</comment>
<organism evidence="3 4">
    <name type="scientific">Enterococcus ureilyticus</name>
    <dbReference type="NCBI Taxonomy" id="1131292"/>
    <lineage>
        <taxon>Bacteria</taxon>
        <taxon>Bacillati</taxon>
        <taxon>Bacillota</taxon>
        <taxon>Bacilli</taxon>
        <taxon>Lactobacillales</taxon>
        <taxon>Enterococcaceae</taxon>
        <taxon>Enterococcus</taxon>
    </lineage>
</organism>
<dbReference type="AlphaFoldDB" id="A0A1E5HDU4"/>
<protein>
    <submittedName>
        <fullName evidence="3">Uncharacterized protein</fullName>
    </submittedName>
</protein>
<name>A0A1E5HDU4_9ENTE</name>
<dbReference type="RefSeq" id="WP_069639465.1">
    <property type="nucleotide sequence ID" value="NZ_JAFBEZ010000015.1"/>
</dbReference>